<evidence type="ECO:0000256" key="3">
    <source>
        <dbReference type="ARBA" id="ARBA00013036"/>
    </source>
</evidence>
<keyword evidence="8 11" id="KW-0521">NADP</keyword>
<evidence type="ECO:0000256" key="5">
    <source>
        <dbReference type="ARBA" id="ARBA00022630"/>
    </source>
</evidence>
<evidence type="ECO:0000256" key="10">
    <source>
        <dbReference type="ARBA" id="ARBA00023239"/>
    </source>
</evidence>
<dbReference type="PROSITE" id="PS00787">
    <property type="entry name" value="CHORISMATE_SYNTHASE_1"/>
    <property type="match status" value="1"/>
</dbReference>
<dbReference type="PANTHER" id="PTHR21085:SF0">
    <property type="entry name" value="CHORISMATE SYNTHASE"/>
    <property type="match status" value="1"/>
</dbReference>
<feature type="binding site" evidence="11">
    <location>
        <position position="294"/>
    </location>
    <ligand>
        <name>FMN</name>
        <dbReference type="ChEBI" id="CHEBI:58210"/>
    </ligand>
</feature>
<comment type="pathway">
    <text evidence="1 11 12">Metabolic intermediate biosynthesis; chorismate biosynthesis; chorismate from D-erythrose 4-phosphate and phosphoenolpyruvate: step 7/7.</text>
</comment>
<evidence type="ECO:0000256" key="9">
    <source>
        <dbReference type="ARBA" id="ARBA00023141"/>
    </source>
</evidence>
<dbReference type="InterPro" id="IPR000453">
    <property type="entry name" value="Chorismate_synth"/>
</dbReference>
<evidence type="ECO:0000256" key="7">
    <source>
        <dbReference type="ARBA" id="ARBA00022827"/>
    </source>
</evidence>
<evidence type="ECO:0000256" key="6">
    <source>
        <dbReference type="ARBA" id="ARBA00022643"/>
    </source>
</evidence>
<evidence type="ECO:0000256" key="12">
    <source>
        <dbReference type="RuleBase" id="RU000605"/>
    </source>
</evidence>
<feature type="binding site" evidence="11">
    <location>
        <begin position="251"/>
        <end position="252"/>
    </location>
    <ligand>
        <name>FMN</name>
        <dbReference type="ChEBI" id="CHEBI:58210"/>
    </ligand>
</feature>
<comment type="caution">
    <text evidence="13">The sequence shown here is derived from an EMBL/GenBank/DDBJ whole genome shotgun (WGS) entry which is preliminary data.</text>
</comment>
<dbReference type="Gene3D" id="3.60.150.10">
    <property type="entry name" value="Chorismate synthase AroC"/>
    <property type="match status" value="1"/>
</dbReference>
<dbReference type="SUPFAM" id="SSF103263">
    <property type="entry name" value="Chorismate synthase, AroC"/>
    <property type="match status" value="1"/>
</dbReference>
<evidence type="ECO:0000256" key="11">
    <source>
        <dbReference type="HAMAP-Rule" id="MF_00300"/>
    </source>
</evidence>
<dbReference type="NCBIfam" id="TIGR00033">
    <property type="entry name" value="aroC"/>
    <property type="match status" value="1"/>
</dbReference>
<evidence type="ECO:0000256" key="1">
    <source>
        <dbReference type="ARBA" id="ARBA00005044"/>
    </source>
</evidence>
<keyword evidence="7 11" id="KW-0274">FAD</keyword>
<gene>
    <name evidence="11" type="primary">aroC</name>
    <name evidence="13" type="ORF">DP131_07650</name>
</gene>
<dbReference type="PANTHER" id="PTHR21085">
    <property type="entry name" value="CHORISMATE SYNTHASE"/>
    <property type="match status" value="1"/>
</dbReference>
<keyword evidence="10 11" id="KW-0456">Lyase</keyword>
<keyword evidence="5 11" id="KW-0285">Flavoprotein</keyword>
<dbReference type="PROSITE" id="PS00788">
    <property type="entry name" value="CHORISMATE_SYNTHASE_2"/>
    <property type="match status" value="1"/>
</dbReference>
<keyword evidence="6 11" id="KW-0288">FMN</keyword>
<dbReference type="PIRSF" id="PIRSF001456">
    <property type="entry name" value="Chorismate_synth"/>
    <property type="match status" value="1"/>
</dbReference>
<evidence type="ECO:0000256" key="8">
    <source>
        <dbReference type="ARBA" id="ARBA00022857"/>
    </source>
</evidence>
<feature type="binding site" evidence="11">
    <location>
        <position position="51"/>
    </location>
    <ligand>
        <name>NADP(+)</name>
        <dbReference type="ChEBI" id="CHEBI:58349"/>
    </ligand>
</feature>
<feature type="binding site" evidence="11">
    <location>
        <begin position="131"/>
        <end position="133"/>
    </location>
    <ligand>
        <name>FMN</name>
        <dbReference type="ChEBI" id="CHEBI:58210"/>
    </ligand>
</feature>
<dbReference type="GO" id="GO:0004107">
    <property type="term" value="F:chorismate synthase activity"/>
    <property type="evidence" value="ECO:0007669"/>
    <property type="project" value="UniProtKB-EC"/>
</dbReference>
<evidence type="ECO:0000313" key="13">
    <source>
        <dbReference type="EMBL" id="RXI55912.1"/>
    </source>
</evidence>
<comment type="function">
    <text evidence="11">Catalyzes the anti-1,4-elimination of the C-3 phosphate and the C-6 proR hydrogen from 5-enolpyruvylshikimate-3-phosphate (EPSP) to yield chorismate, which is the branch point compound that serves as the starting substrate for the three terminal pathways of aromatic amino acid biosynthesis. This reaction introduces a second double bond into the aromatic ring system.</text>
</comment>
<comment type="subunit">
    <text evidence="11">Homotetramer.</text>
</comment>
<dbReference type="NCBIfam" id="NF003793">
    <property type="entry name" value="PRK05382.1"/>
    <property type="match status" value="1"/>
</dbReference>
<proteinExistence type="inferred from homology"/>
<keyword evidence="4 11" id="KW-0028">Amino-acid biosynthesis</keyword>
<dbReference type="HAMAP" id="MF_00300">
    <property type="entry name" value="Chorismate_synth"/>
    <property type="match status" value="1"/>
</dbReference>
<sequence>MERYTMLRFLDSGESHGKAMMSIIDGIPSNFKVDIDFINNELKRRQKCYGRGGRMKIEKDKIQFLSGLRGTMTTGNPITMAIYNNDSPNWEKILSGEVKKDEKITIPRPGHGDLVGYFKYGTGDIRDSIERTSARETSIRTAVGALCKQILKGIGIEVRSKVHSIGNLFDEKVDLFDQCKYKKIDNSLLRCYNEEVEKSFVKKIDICREQGETIGGTVFLSVRGVPIGLGSYSQWDRKLDALLSYAIMSLQGVKAIEFGNGMNLNLRGSTFNDEILYEKGNFKRPTNNCGGIESGVSNGENIEMKVYIKPIPSIKKNIRTVNLRNRKETTTRYERSDVSAVVPASIVLENIVAFEILKEILNKFSSDEYYELKRNISHYRGTIYLR</sequence>
<organism evidence="13 14">
    <name type="scientific">Clostridium tetani</name>
    <dbReference type="NCBI Taxonomy" id="1513"/>
    <lineage>
        <taxon>Bacteria</taxon>
        <taxon>Bacillati</taxon>
        <taxon>Bacillota</taxon>
        <taxon>Clostridia</taxon>
        <taxon>Eubacteriales</taxon>
        <taxon>Clostridiaceae</taxon>
        <taxon>Clostridium</taxon>
    </lineage>
</organism>
<dbReference type="PROSITE" id="PS00789">
    <property type="entry name" value="CHORISMATE_SYNTHASE_3"/>
    <property type="match status" value="1"/>
</dbReference>
<dbReference type="InterPro" id="IPR020541">
    <property type="entry name" value="Chorismate_synthase_CS"/>
</dbReference>
<accession>A0ABY0EP08</accession>
<evidence type="ECO:0000256" key="4">
    <source>
        <dbReference type="ARBA" id="ARBA00022605"/>
    </source>
</evidence>
<feature type="binding site" evidence="11">
    <location>
        <position position="335"/>
    </location>
    <ligand>
        <name>FMN</name>
        <dbReference type="ChEBI" id="CHEBI:58210"/>
    </ligand>
</feature>
<keyword evidence="9 11" id="KW-0057">Aromatic amino acid biosynthesis</keyword>
<dbReference type="Pfam" id="PF01264">
    <property type="entry name" value="Chorismate_synt"/>
    <property type="match status" value="1"/>
</dbReference>
<feature type="binding site" evidence="11">
    <location>
        <position position="45"/>
    </location>
    <ligand>
        <name>NADP(+)</name>
        <dbReference type="ChEBI" id="CHEBI:58349"/>
    </ligand>
</feature>
<comment type="catalytic activity">
    <reaction evidence="11 12">
        <text>5-O-(1-carboxyvinyl)-3-phosphoshikimate = chorismate + phosphate</text>
        <dbReference type="Rhea" id="RHEA:21020"/>
        <dbReference type="ChEBI" id="CHEBI:29748"/>
        <dbReference type="ChEBI" id="CHEBI:43474"/>
        <dbReference type="ChEBI" id="CHEBI:57701"/>
        <dbReference type="EC" id="4.2.3.5"/>
    </reaction>
</comment>
<evidence type="ECO:0000256" key="2">
    <source>
        <dbReference type="ARBA" id="ARBA00008014"/>
    </source>
</evidence>
<dbReference type="InterPro" id="IPR035904">
    <property type="entry name" value="Chorismate_synth_AroC_sf"/>
</dbReference>
<dbReference type="Proteomes" id="UP000290273">
    <property type="component" value="Unassembled WGS sequence"/>
</dbReference>
<dbReference type="CDD" id="cd07304">
    <property type="entry name" value="Chorismate_synthase"/>
    <property type="match status" value="1"/>
</dbReference>
<comment type="cofactor">
    <cofactor evidence="11 12">
        <name>FMNH2</name>
        <dbReference type="ChEBI" id="CHEBI:57618"/>
    </cofactor>
    <text evidence="11 12">Reduced FMN (FMNH(2)).</text>
</comment>
<comment type="similarity">
    <text evidence="2 11 12">Belongs to the chorismate synthase family.</text>
</comment>
<reference evidence="13 14" key="1">
    <citation type="submission" date="2018-06" db="EMBL/GenBank/DDBJ databases">
        <title>Genome conservation of Clostridium tetani.</title>
        <authorList>
            <person name="Bruggemann H."/>
            <person name="Popoff M.R."/>
        </authorList>
    </citation>
    <scope>NUCLEOTIDE SEQUENCE [LARGE SCALE GENOMIC DNA]</scope>
    <source>
        <strain evidence="13 14">63.05</strain>
    </source>
</reference>
<protein>
    <recommendedName>
        <fullName evidence="3 11">Chorismate synthase</fullName>
        <shortName evidence="11">CS</shortName>
        <ecNumber evidence="3 11">4.2.3.5</ecNumber>
    </recommendedName>
    <alternativeName>
        <fullName evidence="11">5-enolpyruvylshikimate-3-phosphate phospholyase</fullName>
    </alternativeName>
</protein>
<dbReference type="EC" id="4.2.3.5" evidence="3 11"/>
<dbReference type="EMBL" id="QMAU01000036">
    <property type="protein sequence ID" value="RXI55912.1"/>
    <property type="molecule type" value="Genomic_DNA"/>
</dbReference>
<feature type="binding site" evidence="11">
    <location>
        <begin position="309"/>
        <end position="313"/>
    </location>
    <ligand>
        <name>FMN</name>
        <dbReference type="ChEBI" id="CHEBI:58210"/>
    </ligand>
</feature>
<evidence type="ECO:0000313" key="14">
    <source>
        <dbReference type="Proteomes" id="UP000290273"/>
    </source>
</evidence>
<name>A0ABY0EP08_CLOTA</name>